<dbReference type="OrthoDB" id="5801062at2759"/>
<keyword evidence="4" id="KW-1185">Reference proteome</keyword>
<evidence type="ECO:0000313" key="3">
    <source>
        <dbReference type="EMBL" id="EUB62743.1"/>
    </source>
</evidence>
<comment type="caution">
    <text evidence="3">The sequence shown here is derived from an EMBL/GenBank/DDBJ whole genome shotgun (WGS) entry which is preliminary data.</text>
</comment>
<sequence length="653" mass="72280">MNKGLLLCSSFQLAAKSSMGRKNSSSQLPIDHFRRAIGDNQRRRQVDQVVRMKTSTDKKNKNKQVENFVWTFTMSLFFGMIVSVFIIAAIKCIYGFPADAPLHLFIGSVQRFGLSGHSSISRMEWDDVETNGLLQPFETSVIAALVELRQKHWKECTNVINNFESGLNRVNLEKADLLKELEKCNCMIEGKELEILGLRRQLKSLHMTKTFCKKCYCEVVAPEIQADKIPTELNNPRKRTRFNLSISSSLESSANDLTPPGATSAFLHRQPSEKRLCLATTNGQLAVNLNRSKSKETNEGSNILVAETQDDFSPPAFDTLLANENSQSTKTLIDGTTVDNSLDQFVDIKPEHVTSVDDSQHDGKDSDLVSHRPIGLATFSPPSQLFDASLALRRAVNHLDLANYEPSTIAPLPPIRSKQFKFKNGAQKVHSSRRAHKRTCRHYQPQSREVEVPKGRPKPIVATDMLSDATGADLTFPSISAVALATDVPSCAPPAKSLMLPPPPPPPDAYSTRITRRMSKKPSVDVLPSVGRSPTRERNIETQLNESQDYQSNNDVGDPDVPEPMAATSGVPQVRQTVRYSREDIEKCLRGPESHQHSIGNAAVALPSTPDGYWSVGNPDAVSPGPGVVQPAGELAVRRLRRRRPLEFPKPPT</sequence>
<dbReference type="RefSeq" id="XP_024353939.1">
    <property type="nucleotide sequence ID" value="XM_024491788.1"/>
</dbReference>
<evidence type="ECO:0000256" key="1">
    <source>
        <dbReference type="SAM" id="MobiDB-lite"/>
    </source>
</evidence>
<dbReference type="KEGG" id="egl:EGR_02539"/>
<dbReference type="OMA" id="HKRTCRH"/>
<feature type="compositionally biased region" description="Polar residues" evidence="1">
    <location>
        <begin position="541"/>
        <end position="555"/>
    </location>
</feature>
<dbReference type="AlphaFoldDB" id="W6UNH3"/>
<dbReference type="GeneID" id="36338254"/>
<feature type="region of interest" description="Disordered" evidence="1">
    <location>
        <begin position="516"/>
        <end position="571"/>
    </location>
</feature>
<evidence type="ECO:0000313" key="4">
    <source>
        <dbReference type="Proteomes" id="UP000019149"/>
    </source>
</evidence>
<evidence type="ECO:0000256" key="2">
    <source>
        <dbReference type="SAM" id="Phobius"/>
    </source>
</evidence>
<dbReference type="STRING" id="6210.W6UNH3"/>
<dbReference type="CTD" id="36338254"/>
<organism evidence="3 4">
    <name type="scientific">Echinococcus granulosus</name>
    <name type="common">Hydatid tapeworm</name>
    <dbReference type="NCBI Taxonomy" id="6210"/>
    <lineage>
        <taxon>Eukaryota</taxon>
        <taxon>Metazoa</taxon>
        <taxon>Spiralia</taxon>
        <taxon>Lophotrochozoa</taxon>
        <taxon>Platyhelminthes</taxon>
        <taxon>Cestoda</taxon>
        <taxon>Eucestoda</taxon>
        <taxon>Cyclophyllidea</taxon>
        <taxon>Taeniidae</taxon>
        <taxon>Echinococcus</taxon>
        <taxon>Echinococcus granulosus group</taxon>
    </lineage>
</organism>
<keyword evidence="2" id="KW-0812">Transmembrane</keyword>
<gene>
    <name evidence="3" type="ORF">EGR_02539</name>
</gene>
<reference evidence="3 4" key="1">
    <citation type="journal article" date="2013" name="Nat. Genet.">
        <title>The genome of the hydatid tapeworm Echinococcus granulosus.</title>
        <authorList>
            <person name="Zheng H."/>
            <person name="Zhang W."/>
            <person name="Zhang L."/>
            <person name="Zhang Z."/>
            <person name="Li J."/>
            <person name="Lu G."/>
            <person name="Zhu Y."/>
            <person name="Wang Y."/>
            <person name="Huang Y."/>
            <person name="Liu J."/>
            <person name="Kang H."/>
            <person name="Chen J."/>
            <person name="Wang L."/>
            <person name="Chen A."/>
            <person name="Yu S."/>
            <person name="Gao Z."/>
            <person name="Jin L."/>
            <person name="Gu W."/>
            <person name="Wang Z."/>
            <person name="Zhao L."/>
            <person name="Shi B."/>
            <person name="Wen H."/>
            <person name="Lin R."/>
            <person name="Jones M.K."/>
            <person name="Brejova B."/>
            <person name="Vinar T."/>
            <person name="Zhao G."/>
            <person name="McManus D.P."/>
            <person name="Chen Z."/>
            <person name="Zhou Y."/>
            <person name="Wang S."/>
        </authorList>
    </citation>
    <scope>NUCLEOTIDE SEQUENCE [LARGE SCALE GENOMIC DNA]</scope>
</reference>
<proteinExistence type="predicted"/>
<feature type="transmembrane region" description="Helical" evidence="2">
    <location>
        <begin position="68"/>
        <end position="90"/>
    </location>
</feature>
<dbReference type="Proteomes" id="UP000019149">
    <property type="component" value="Unassembled WGS sequence"/>
</dbReference>
<accession>W6UNH3</accession>
<dbReference type="EMBL" id="APAU02000011">
    <property type="protein sequence ID" value="EUB62743.1"/>
    <property type="molecule type" value="Genomic_DNA"/>
</dbReference>
<keyword evidence="2" id="KW-0472">Membrane</keyword>
<name>W6UNH3_ECHGR</name>
<protein>
    <submittedName>
        <fullName evidence="3">Uncharacterized protein</fullName>
    </submittedName>
</protein>
<keyword evidence="2" id="KW-1133">Transmembrane helix</keyword>